<protein>
    <recommendedName>
        <fullName evidence="1">NYN domain-containing protein</fullName>
    </recommendedName>
</protein>
<dbReference type="Pfam" id="PF01936">
    <property type="entry name" value="NYN"/>
    <property type="match status" value="1"/>
</dbReference>
<dbReference type="PANTHER" id="PTHR35458">
    <property type="entry name" value="SLR0755 PROTEIN"/>
    <property type="match status" value="1"/>
</dbReference>
<evidence type="ECO:0000313" key="2">
    <source>
        <dbReference type="EMBL" id="KKU75584.1"/>
    </source>
</evidence>
<evidence type="ECO:0000313" key="3">
    <source>
        <dbReference type="Proteomes" id="UP000034682"/>
    </source>
</evidence>
<gene>
    <name evidence="2" type="ORF">UY02_C0047G0005</name>
</gene>
<evidence type="ECO:0000259" key="1">
    <source>
        <dbReference type="Pfam" id="PF01936"/>
    </source>
</evidence>
<dbReference type="Proteomes" id="UP000034682">
    <property type="component" value="Unassembled WGS sequence"/>
</dbReference>
<dbReference type="AlphaFoldDB" id="A0A0G1T1F4"/>
<proteinExistence type="predicted"/>
<comment type="caution">
    <text evidence="2">The sequence shown here is derived from an EMBL/GenBank/DDBJ whole genome shotgun (WGS) entry which is preliminary data.</text>
</comment>
<dbReference type="Gene3D" id="3.40.50.1010">
    <property type="entry name" value="5'-nuclease"/>
    <property type="match status" value="1"/>
</dbReference>
<feature type="domain" description="NYN" evidence="1">
    <location>
        <begin position="6"/>
        <end position="179"/>
    </location>
</feature>
<dbReference type="PANTHER" id="PTHR35458:SF2">
    <property type="entry name" value="SLR0755 PROTEIN"/>
    <property type="match status" value="1"/>
</dbReference>
<accession>A0A0G1T1F4</accession>
<name>A0A0G1T1F4_9BACT</name>
<organism evidence="2 3">
    <name type="scientific">Candidatus Giovannonibacteria bacterium GW2011_GWB1_47_6b</name>
    <dbReference type="NCBI Taxonomy" id="1618655"/>
    <lineage>
        <taxon>Bacteria</taxon>
        <taxon>Candidatus Giovannoniibacteriota</taxon>
    </lineage>
</organism>
<reference evidence="2 3" key="1">
    <citation type="journal article" date="2015" name="Nature">
        <title>rRNA introns, odd ribosomes, and small enigmatic genomes across a large radiation of phyla.</title>
        <authorList>
            <person name="Brown C.T."/>
            <person name="Hug L.A."/>
            <person name="Thomas B.C."/>
            <person name="Sharon I."/>
            <person name="Castelle C.J."/>
            <person name="Singh A."/>
            <person name="Wilkins M.J."/>
            <person name="Williams K.H."/>
            <person name="Banfield J.F."/>
        </authorList>
    </citation>
    <scope>NUCLEOTIDE SEQUENCE [LARGE SCALE GENOMIC DNA]</scope>
</reference>
<dbReference type="InterPro" id="IPR047140">
    <property type="entry name" value="LabA"/>
</dbReference>
<sequence>MERYAFIDVSNTKGTTKTVHGFSIDWQKLFHLLKGAKWQCREIFYYEGAMNSKSHKKKHTKLASIGYRVVSKVTFLHKNREKRISFICETCNTTNSLIEFKTQCERCQLEKVLPLNDGGRHPKANFDVELTVDALEYAAPDKEYLVFTGDGDFAYLAERLINRGVQVTFVSSTQKTSDSHNRFSTRLKELIAREEIRAVEVGEKPRARIIEINNWKNIIAKT</sequence>
<dbReference type="EMBL" id="LCOK01000047">
    <property type="protein sequence ID" value="KKU75584.1"/>
    <property type="molecule type" value="Genomic_DNA"/>
</dbReference>
<dbReference type="GO" id="GO:0004540">
    <property type="term" value="F:RNA nuclease activity"/>
    <property type="evidence" value="ECO:0007669"/>
    <property type="project" value="InterPro"/>
</dbReference>
<dbReference type="InterPro" id="IPR021139">
    <property type="entry name" value="NYN"/>
</dbReference>